<reference evidence="2" key="2">
    <citation type="submission" date="2023-07" db="EMBL/GenBank/DDBJ databases">
        <title>Duganella aceri sp. nov., isolated from tree sap.</title>
        <authorList>
            <person name="Kim I.S."/>
        </authorList>
    </citation>
    <scope>NUCLEOTIDE SEQUENCE [LARGE SCALE GENOMIC DNA]</scope>
    <source>
        <strain evidence="2">SAP-35</strain>
    </source>
</reference>
<reference evidence="1 2" key="1">
    <citation type="submission" date="2020-01" db="EMBL/GenBank/DDBJ databases">
        <authorList>
            <person name="Lee S.D."/>
        </authorList>
    </citation>
    <scope>NUCLEOTIDE SEQUENCE [LARGE SCALE GENOMIC DNA]</scope>
    <source>
        <strain evidence="1 2">SAP-35</strain>
    </source>
</reference>
<evidence type="ECO:0000313" key="2">
    <source>
        <dbReference type="Proteomes" id="UP000666369"/>
    </source>
</evidence>
<organism evidence="1 2">
    <name type="scientific">Duganella aceris</name>
    <dbReference type="NCBI Taxonomy" id="2703883"/>
    <lineage>
        <taxon>Bacteria</taxon>
        <taxon>Pseudomonadati</taxon>
        <taxon>Pseudomonadota</taxon>
        <taxon>Betaproteobacteria</taxon>
        <taxon>Burkholderiales</taxon>
        <taxon>Oxalobacteraceae</taxon>
        <taxon>Telluria group</taxon>
        <taxon>Duganella</taxon>
    </lineage>
</organism>
<dbReference type="RefSeq" id="WP_166106285.1">
    <property type="nucleotide sequence ID" value="NZ_JAADJT010000009.1"/>
</dbReference>
<dbReference type="Proteomes" id="UP000666369">
    <property type="component" value="Unassembled WGS sequence"/>
</dbReference>
<sequence>MLTRETALARLRATGTLAPGKKRLNVITRAQATDATARAIQRLVATDSHFDGARLLAPAAAHGVLP</sequence>
<proteinExistence type="predicted"/>
<name>A0ABX0FPM9_9BURK</name>
<dbReference type="EMBL" id="JAADJT010000009">
    <property type="protein sequence ID" value="NGZ86437.1"/>
    <property type="molecule type" value="Genomic_DNA"/>
</dbReference>
<comment type="caution">
    <text evidence="1">The sequence shown here is derived from an EMBL/GenBank/DDBJ whole genome shotgun (WGS) entry which is preliminary data.</text>
</comment>
<keyword evidence="2" id="KW-1185">Reference proteome</keyword>
<accession>A0ABX0FPM9</accession>
<protein>
    <submittedName>
        <fullName evidence="1">Uncharacterized protein</fullName>
    </submittedName>
</protein>
<evidence type="ECO:0000313" key="1">
    <source>
        <dbReference type="EMBL" id="NGZ86437.1"/>
    </source>
</evidence>
<gene>
    <name evidence="1" type="ORF">GW587_19520</name>
</gene>